<sequence length="243" mass="25492">MPVHLGTATGVTTLTLDRPERRNALSATLIDRLRAGLARAAADADTRAVVLTHTGGTFCAGADLEEPPGAAELAALLREIVELPKPVVARVDGHVRAGGLGLIGACDIAVAGEGATFAFTEARLGLAPAVISLPLLPRLDPRAAGRYYLTGETFDAREAVRVGLVTSAAPDVDVALDAVLDGLRAASPQGVAESKSLVTADVRAAFERDTERLVALSERLFTTDEAREGIAAFLERRRPAWRQ</sequence>
<dbReference type="Gene3D" id="3.90.226.10">
    <property type="entry name" value="2-enoyl-CoA Hydratase, Chain A, domain 1"/>
    <property type="match status" value="1"/>
</dbReference>
<dbReference type="eggNOG" id="COG1024">
    <property type="taxonomic scope" value="Bacteria"/>
</dbReference>
<dbReference type="PANTHER" id="PTHR42964">
    <property type="entry name" value="ENOYL-COA HYDRATASE"/>
    <property type="match status" value="1"/>
</dbReference>
<dbReference type="PANTHER" id="PTHR42964:SF1">
    <property type="entry name" value="POLYKETIDE BIOSYNTHESIS ENOYL-COA HYDRATASE PKSH-RELATED"/>
    <property type="match status" value="1"/>
</dbReference>
<dbReference type="PATRIC" id="fig|1223523.3.peg.3285"/>
<dbReference type="Gene3D" id="1.10.12.10">
    <property type="entry name" value="Lyase 2-enoyl-coa Hydratase, Chain A, domain 2"/>
    <property type="match status" value="1"/>
</dbReference>
<accession>M3C6D5</accession>
<reference evidence="2 3" key="1">
    <citation type="journal article" date="2013" name="Genome Announc.">
        <title>Whole-Genome Shotgun Assembly and Analysis of the Genome of Streptomyces mobaraensis DSM 40847, a Strain for Industrial Production of Microbial Transglutaminase.</title>
        <authorList>
            <person name="Yang H."/>
            <person name="He T."/>
            <person name="Wu W."/>
            <person name="Zhu W."/>
            <person name="Lu B."/>
            <person name="Sun W."/>
        </authorList>
    </citation>
    <scope>NUCLEOTIDE SEQUENCE [LARGE SCALE GENOMIC DNA]</scope>
    <source>
        <strain evidence="2 3">DSM 40847</strain>
    </source>
</reference>
<dbReference type="SUPFAM" id="SSF52096">
    <property type="entry name" value="ClpP/crotonase"/>
    <property type="match status" value="1"/>
</dbReference>
<gene>
    <name evidence="2" type="ORF">H340_16051</name>
</gene>
<dbReference type="Proteomes" id="UP000011740">
    <property type="component" value="Unassembled WGS sequence"/>
</dbReference>
<evidence type="ECO:0000313" key="2">
    <source>
        <dbReference type="EMBL" id="EME99481.1"/>
    </source>
</evidence>
<name>M3C6D5_STRM1</name>
<dbReference type="GO" id="GO:0004300">
    <property type="term" value="F:enoyl-CoA hydratase activity"/>
    <property type="evidence" value="ECO:0007669"/>
    <property type="project" value="UniProtKB-EC"/>
</dbReference>
<comment type="similarity">
    <text evidence="1">Belongs to the enoyl-CoA hydratase/isomerase family.</text>
</comment>
<evidence type="ECO:0000256" key="1">
    <source>
        <dbReference type="ARBA" id="ARBA00005254"/>
    </source>
</evidence>
<dbReference type="InterPro" id="IPR001753">
    <property type="entry name" value="Enoyl-CoA_hydra/iso"/>
</dbReference>
<proteinExistence type="inferred from homology"/>
<dbReference type="Pfam" id="PF00378">
    <property type="entry name" value="ECH_1"/>
    <property type="match status" value="1"/>
</dbReference>
<dbReference type="STRING" id="1223523.H340_16051"/>
<comment type="caution">
    <text evidence="2">The sequence shown here is derived from an EMBL/GenBank/DDBJ whole genome shotgun (WGS) entry which is preliminary data.</text>
</comment>
<dbReference type="AlphaFoldDB" id="M3C6D5"/>
<protein>
    <submittedName>
        <fullName evidence="2">Enoyl-CoA hydratase</fullName>
        <ecNumber evidence="2">4.2.1.17</ecNumber>
    </submittedName>
</protein>
<dbReference type="InterPro" id="IPR014748">
    <property type="entry name" value="Enoyl-CoA_hydra_C"/>
</dbReference>
<evidence type="ECO:0000313" key="3">
    <source>
        <dbReference type="Proteomes" id="UP000011740"/>
    </source>
</evidence>
<keyword evidence="2" id="KW-0456">Lyase</keyword>
<dbReference type="CDD" id="cd06558">
    <property type="entry name" value="crotonase-like"/>
    <property type="match status" value="1"/>
</dbReference>
<dbReference type="InterPro" id="IPR029045">
    <property type="entry name" value="ClpP/crotonase-like_dom_sf"/>
</dbReference>
<dbReference type="RefSeq" id="WP_004946097.1">
    <property type="nucleotide sequence ID" value="NZ_AORZ01000047.1"/>
</dbReference>
<dbReference type="NCBIfam" id="NF005879">
    <property type="entry name" value="PRK07827.1"/>
    <property type="match status" value="1"/>
</dbReference>
<dbReference type="InterPro" id="IPR051683">
    <property type="entry name" value="Enoyl-CoA_Hydratase/Isomerase"/>
</dbReference>
<dbReference type="EMBL" id="AORZ01000047">
    <property type="protein sequence ID" value="EME99481.1"/>
    <property type="molecule type" value="Genomic_DNA"/>
</dbReference>
<organism evidence="2 3">
    <name type="scientific">Streptomyces mobaraensis (strain ATCC 29032 / DSM 40847 / JCM 4168 / NBRC 13819 / NCIMB 11159 / IPCR 16-22)</name>
    <dbReference type="NCBI Taxonomy" id="1223523"/>
    <lineage>
        <taxon>Bacteria</taxon>
        <taxon>Bacillati</taxon>
        <taxon>Actinomycetota</taxon>
        <taxon>Actinomycetes</taxon>
        <taxon>Kitasatosporales</taxon>
        <taxon>Streptomycetaceae</taxon>
        <taxon>Streptomyces</taxon>
    </lineage>
</organism>
<dbReference type="EC" id="4.2.1.17" evidence="2"/>